<protein>
    <submittedName>
        <fullName evidence="2">Uncharacterized protein</fullName>
    </submittedName>
</protein>
<accession>A0A9E7C0L1</accession>
<gene>
    <name evidence="2" type="ORF">DSM104329_02902</name>
</gene>
<proteinExistence type="predicted"/>
<dbReference type="AlphaFoldDB" id="A0A9E7C0L1"/>
<dbReference type="EMBL" id="CP087164">
    <property type="protein sequence ID" value="UGS36496.1"/>
    <property type="molecule type" value="Genomic_DNA"/>
</dbReference>
<feature type="chain" id="PRO_5039139428" evidence="1">
    <location>
        <begin position="23"/>
        <end position="118"/>
    </location>
</feature>
<dbReference type="KEGG" id="sbae:DSM104329_02902"/>
<feature type="signal peptide" evidence="1">
    <location>
        <begin position="1"/>
        <end position="22"/>
    </location>
</feature>
<keyword evidence="1" id="KW-0732">Signal</keyword>
<evidence type="ECO:0000256" key="1">
    <source>
        <dbReference type="SAM" id="SignalP"/>
    </source>
</evidence>
<dbReference type="RefSeq" id="WP_259316166.1">
    <property type="nucleotide sequence ID" value="NZ_CP087164.1"/>
</dbReference>
<evidence type="ECO:0000313" key="2">
    <source>
        <dbReference type="EMBL" id="UGS36496.1"/>
    </source>
</evidence>
<name>A0A9E7C0L1_9ACTN</name>
<dbReference type="Proteomes" id="UP001162834">
    <property type="component" value="Chromosome"/>
</dbReference>
<evidence type="ECO:0000313" key="3">
    <source>
        <dbReference type="Proteomes" id="UP001162834"/>
    </source>
</evidence>
<sequence length="118" mass="12266">MRALLVTLAVAALAAVAGPAAASAKGCGDILDEGITPQNIAVSRTSCAKGRSVADAVAKVPDAPWRGCVVIRRSGLRLTDPCVQQGFRCAVAERLGARGFGMRVQCRRGSRTVTFALR</sequence>
<organism evidence="2 3">
    <name type="scientific">Capillimicrobium parvum</name>
    <dbReference type="NCBI Taxonomy" id="2884022"/>
    <lineage>
        <taxon>Bacteria</taxon>
        <taxon>Bacillati</taxon>
        <taxon>Actinomycetota</taxon>
        <taxon>Thermoleophilia</taxon>
        <taxon>Solirubrobacterales</taxon>
        <taxon>Capillimicrobiaceae</taxon>
        <taxon>Capillimicrobium</taxon>
    </lineage>
</organism>
<reference evidence="2" key="1">
    <citation type="journal article" date="2022" name="Int. J. Syst. Evol. Microbiol.">
        <title>Pseudomonas aegrilactucae sp. nov. and Pseudomonas morbosilactucae sp. nov., pathogens causing bacterial rot of lettuce in Japan.</title>
        <authorList>
            <person name="Sawada H."/>
            <person name="Fujikawa T."/>
            <person name="Satou M."/>
        </authorList>
    </citation>
    <scope>NUCLEOTIDE SEQUENCE</scope>
    <source>
        <strain evidence="2">0166_1</strain>
    </source>
</reference>
<keyword evidence="3" id="KW-1185">Reference proteome</keyword>